<proteinExistence type="predicted"/>
<accession>W2H1V1</accession>
<protein>
    <submittedName>
        <fullName evidence="1">Uncharacterized protein</fullName>
    </submittedName>
</protein>
<name>W2H1V1_PHYNI</name>
<evidence type="ECO:0000313" key="1">
    <source>
        <dbReference type="EMBL" id="ETK88525.1"/>
    </source>
</evidence>
<dbReference type="EMBL" id="KI685883">
    <property type="protein sequence ID" value="ETK88525.1"/>
    <property type="molecule type" value="Genomic_DNA"/>
</dbReference>
<dbReference type="AlphaFoldDB" id="W2H1V1"/>
<sequence>MMSHLTLAMTDTRTFCNINSMNWMNHRCLTTYSLSR</sequence>
<reference evidence="1" key="1">
    <citation type="submission" date="2013-11" db="EMBL/GenBank/DDBJ databases">
        <title>The Genome Sequence of Phytophthora parasitica CJ02B3.</title>
        <authorList>
            <consortium name="The Broad Institute Genomics Platform"/>
            <person name="Russ C."/>
            <person name="Tyler B."/>
            <person name="Panabieres F."/>
            <person name="Shan W."/>
            <person name="Tripathy S."/>
            <person name="Grunwald N."/>
            <person name="Machado M."/>
            <person name="Johnson C.S."/>
            <person name="Arredondo F."/>
            <person name="Hong C."/>
            <person name="Coffey M."/>
            <person name="Young S.K."/>
            <person name="Zeng Q."/>
            <person name="Gargeya S."/>
            <person name="Fitzgerald M."/>
            <person name="Abouelleil A."/>
            <person name="Alvarado L."/>
            <person name="Chapman S.B."/>
            <person name="Gainer-Dewar J."/>
            <person name="Goldberg J."/>
            <person name="Griggs A."/>
            <person name="Gujja S."/>
            <person name="Hansen M."/>
            <person name="Howarth C."/>
            <person name="Imamovic A."/>
            <person name="Ireland A."/>
            <person name="Larimer J."/>
            <person name="McCowan C."/>
            <person name="Murphy C."/>
            <person name="Pearson M."/>
            <person name="Poon T.W."/>
            <person name="Priest M."/>
            <person name="Roberts A."/>
            <person name="Saif S."/>
            <person name="Shea T."/>
            <person name="Sykes S."/>
            <person name="Wortman J."/>
            <person name="Nusbaum C."/>
            <person name="Birren B."/>
        </authorList>
    </citation>
    <scope>NUCLEOTIDE SEQUENCE [LARGE SCALE GENOMIC DNA]</scope>
    <source>
        <strain evidence="1">CJ02B3</strain>
    </source>
</reference>
<gene>
    <name evidence="1" type="ORF">L915_07239</name>
</gene>
<dbReference type="Proteomes" id="UP000053236">
    <property type="component" value="Unassembled WGS sequence"/>
</dbReference>
<organism evidence="1">
    <name type="scientific">Phytophthora nicotianae</name>
    <name type="common">Potato buckeye rot agent</name>
    <name type="synonym">Phytophthora parasitica</name>
    <dbReference type="NCBI Taxonomy" id="4792"/>
    <lineage>
        <taxon>Eukaryota</taxon>
        <taxon>Sar</taxon>
        <taxon>Stramenopiles</taxon>
        <taxon>Oomycota</taxon>
        <taxon>Peronosporomycetes</taxon>
        <taxon>Peronosporales</taxon>
        <taxon>Peronosporaceae</taxon>
        <taxon>Phytophthora</taxon>
    </lineage>
</organism>